<keyword evidence="5 10" id="KW-0472">Membrane</keyword>
<evidence type="ECO:0000256" key="8">
    <source>
        <dbReference type="ARBA" id="ARBA00037847"/>
    </source>
</evidence>
<dbReference type="Ensembl" id="ENSGMOT00000053078.1">
    <property type="protein sequence ID" value="ENSGMOP00000039039.1"/>
    <property type="gene ID" value="ENSGMOG00000026957.1"/>
</dbReference>
<dbReference type="InterPro" id="IPR007943">
    <property type="entry name" value="Asp-B-hydro/Triadin_dom"/>
</dbReference>
<feature type="compositionally biased region" description="Basic and acidic residues" evidence="9">
    <location>
        <begin position="295"/>
        <end position="313"/>
    </location>
</feature>
<evidence type="ECO:0000259" key="11">
    <source>
        <dbReference type="Pfam" id="PF05279"/>
    </source>
</evidence>
<evidence type="ECO:0000256" key="4">
    <source>
        <dbReference type="ARBA" id="ARBA00022989"/>
    </source>
</evidence>
<dbReference type="OMA" id="GKEKQQM"/>
<evidence type="ECO:0000256" key="9">
    <source>
        <dbReference type="SAM" id="MobiDB-lite"/>
    </source>
</evidence>
<dbReference type="InterPro" id="IPR039038">
    <property type="entry name" value="ASPH"/>
</dbReference>
<keyword evidence="3 10" id="KW-0812">Transmembrane</keyword>
<feature type="compositionally biased region" description="Basic and acidic residues" evidence="9">
    <location>
        <begin position="212"/>
        <end position="250"/>
    </location>
</feature>
<evidence type="ECO:0000256" key="2">
    <source>
        <dbReference type="ARBA" id="ARBA00022553"/>
    </source>
</evidence>
<dbReference type="GeneTree" id="ENSGT00940000166547"/>
<keyword evidence="4 10" id="KW-1133">Transmembrane helix</keyword>
<evidence type="ECO:0000256" key="3">
    <source>
        <dbReference type="ARBA" id="ARBA00022692"/>
    </source>
</evidence>
<dbReference type="GO" id="GO:0005783">
    <property type="term" value="C:endoplasmic reticulum"/>
    <property type="evidence" value="ECO:0007669"/>
    <property type="project" value="TreeGrafter"/>
</dbReference>
<protein>
    <recommendedName>
        <fullName evidence="11">Aspartyl beta-hydroxylase/Triadin domain-containing protein</fullName>
    </recommendedName>
</protein>
<name>A0A8C5AZJ9_GADMO</name>
<evidence type="ECO:0000313" key="12">
    <source>
        <dbReference type="Ensembl" id="ENSGMOP00000039039.1"/>
    </source>
</evidence>
<sequence length="353" mass="38658">MAPKRSTKGPAKPREAGKSSLANKNGKKADSGCLGGGLFSWFMVIALLGVWTSVAVVYFDLVDYKGVMDKAKDIQINLSESLQGKLSAYDADGDGDFDVEDAKVLLDEKPESVTERAVKTETAGPQEAGSREAGLKLRAALLKQLTLIHQRLDAKKIAKLALAEVRQLLAKEEEQEEAQRDSLLGLRRVEVAARARERVAARLQEQQETIEREEMERAVEELKGGKEKREAAADKGDKEVGETGEERKEQQPQQEEGGGENTEAGKEKQQMEGGGENAEAGKEKQQMEGGGENAEAGKEIKGKEEGGGERIGDDDKEDDKEEVKEVKEKKKVRGTNKRVKKAKVQKSEKASRK</sequence>
<keyword evidence="2" id="KW-0597">Phosphoprotein</keyword>
<dbReference type="GO" id="GO:0016020">
    <property type="term" value="C:membrane"/>
    <property type="evidence" value="ECO:0007669"/>
    <property type="project" value="UniProtKB-SubCell"/>
</dbReference>
<proteinExistence type="predicted"/>
<comment type="subcellular location">
    <subcellularLocation>
        <location evidence="8">Endomembrane system</location>
        <topology evidence="8">Single-pass membrane protein</topology>
    </subcellularLocation>
    <subcellularLocation>
        <location evidence="1">Membrane</location>
        <topology evidence="1">Single-pass type II membrane protein</topology>
    </subcellularLocation>
</comment>
<feature type="region of interest" description="Disordered" evidence="9">
    <location>
        <begin position="212"/>
        <end position="353"/>
    </location>
</feature>
<dbReference type="GO" id="GO:0062101">
    <property type="term" value="F:peptidyl-aspartic acid 3-dioxygenase activity"/>
    <property type="evidence" value="ECO:0007669"/>
    <property type="project" value="InterPro"/>
</dbReference>
<reference evidence="12" key="2">
    <citation type="submission" date="2025-09" db="UniProtKB">
        <authorList>
            <consortium name="Ensembl"/>
        </authorList>
    </citation>
    <scope>IDENTIFICATION</scope>
</reference>
<evidence type="ECO:0000256" key="10">
    <source>
        <dbReference type="SAM" id="Phobius"/>
    </source>
</evidence>
<feature type="compositionally biased region" description="Basic residues" evidence="9">
    <location>
        <begin position="329"/>
        <end position="344"/>
    </location>
</feature>
<dbReference type="AlphaFoldDB" id="A0A8C5AZJ9"/>
<feature type="domain" description="Aspartyl beta-hydroxylase/Triadin" evidence="11">
    <location>
        <begin position="25"/>
        <end position="107"/>
    </location>
</feature>
<reference evidence="12" key="1">
    <citation type="submission" date="2025-08" db="UniProtKB">
        <authorList>
            <consortium name="Ensembl"/>
        </authorList>
    </citation>
    <scope>IDENTIFICATION</scope>
</reference>
<feature type="transmembrane region" description="Helical" evidence="10">
    <location>
        <begin position="38"/>
        <end position="62"/>
    </location>
</feature>
<organism evidence="12 13">
    <name type="scientific">Gadus morhua</name>
    <name type="common">Atlantic cod</name>
    <dbReference type="NCBI Taxonomy" id="8049"/>
    <lineage>
        <taxon>Eukaryota</taxon>
        <taxon>Metazoa</taxon>
        <taxon>Chordata</taxon>
        <taxon>Craniata</taxon>
        <taxon>Vertebrata</taxon>
        <taxon>Euteleostomi</taxon>
        <taxon>Actinopterygii</taxon>
        <taxon>Neopterygii</taxon>
        <taxon>Teleostei</taxon>
        <taxon>Neoteleostei</taxon>
        <taxon>Acanthomorphata</taxon>
        <taxon>Zeiogadaria</taxon>
        <taxon>Gadariae</taxon>
        <taxon>Gadiformes</taxon>
        <taxon>Gadoidei</taxon>
        <taxon>Gadidae</taxon>
        <taxon>Gadus</taxon>
    </lineage>
</organism>
<keyword evidence="6" id="KW-1015">Disulfide bond</keyword>
<keyword evidence="13" id="KW-1185">Reference proteome</keyword>
<dbReference type="Proteomes" id="UP000694546">
    <property type="component" value="Chromosome 8"/>
</dbReference>
<evidence type="ECO:0000256" key="5">
    <source>
        <dbReference type="ARBA" id="ARBA00023136"/>
    </source>
</evidence>
<accession>A0A8C5AZJ9</accession>
<keyword evidence="7" id="KW-0325">Glycoprotein</keyword>
<dbReference type="PANTHER" id="PTHR12366:SF32">
    <property type="entry name" value="ASPARTATE BETA-HYDROXYLASE ISOFORM X1"/>
    <property type="match status" value="1"/>
</dbReference>
<dbReference type="PANTHER" id="PTHR12366">
    <property type="entry name" value="ASPARTYL/ASPARAGINYL BETA-HYDROXYLASE"/>
    <property type="match status" value="1"/>
</dbReference>
<evidence type="ECO:0000256" key="7">
    <source>
        <dbReference type="ARBA" id="ARBA00023180"/>
    </source>
</evidence>
<dbReference type="Pfam" id="PF05279">
    <property type="entry name" value="Asp-B-Hydro_N"/>
    <property type="match status" value="1"/>
</dbReference>
<feature type="region of interest" description="Disordered" evidence="9">
    <location>
        <begin position="1"/>
        <end position="27"/>
    </location>
</feature>
<evidence type="ECO:0000256" key="1">
    <source>
        <dbReference type="ARBA" id="ARBA00004606"/>
    </source>
</evidence>
<evidence type="ECO:0000313" key="13">
    <source>
        <dbReference type="Proteomes" id="UP000694546"/>
    </source>
</evidence>
<evidence type="ECO:0000256" key="6">
    <source>
        <dbReference type="ARBA" id="ARBA00023157"/>
    </source>
</evidence>